<dbReference type="eggNOG" id="COG1451">
    <property type="taxonomic scope" value="Bacteria"/>
</dbReference>
<dbReference type="Proteomes" id="UP000002217">
    <property type="component" value="Chromosome"/>
</dbReference>
<accession>C8VVC6</accession>
<dbReference type="Gene3D" id="3.30.2010.10">
    <property type="entry name" value="Metalloproteases ('zincins'), catalytic domain"/>
    <property type="match status" value="1"/>
</dbReference>
<dbReference type="PANTHER" id="PTHR30399:SF1">
    <property type="entry name" value="UTP PYROPHOSPHATASE"/>
    <property type="match status" value="1"/>
</dbReference>
<proteinExistence type="predicted"/>
<organism evidence="2 3">
    <name type="scientific">Desulfofarcimen acetoxidans (strain ATCC 49208 / DSM 771 / KCTC 5769 / VKM B-1644 / 5575)</name>
    <name type="common">Desulfotomaculum acetoxidans</name>
    <dbReference type="NCBI Taxonomy" id="485916"/>
    <lineage>
        <taxon>Bacteria</taxon>
        <taxon>Bacillati</taxon>
        <taxon>Bacillota</taxon>
        <taxon>Clostridia</taxon>
        <taxon>Eubacteriales</taxon>
        <taxon>Peptococcaceae</taxon>
        <taxon>Desulfofarcimen</taxon>
    </lineage>
</organism>
<gene>
    <name evidence="2" type="ordered locus">Dtox_0036</name>
</gene>
<dbReference type="KEGG" id="dae:Dtox_0036"/>
<dbReference type="OrthoDB" id="9811177at2"/>
<dbReference type="Pfam" id="PF01863">
    <property type="entry name" value="YgjP-like"/>
    <property type="match status" value="1"/>
</dbReference>
<dbReference type="EMBL" id="CP001720">
    <property type="protein sequence ID" value="ACV61000.1"/>
    <property type="molecule type" value="Genomic_DNA"/>
</dbReference>
<dbReference type="STRING" id="485916.Dtox_0036"/>
<dbReference type="CDD" id="cd07344">
    <property type="entry name" value="M48_yhfN_like"/>
    <property type="match status" value="1"/>
</dbReference>
<feature type="domain" description="YgjP-like metallopeptidase" evidence="1">
    <location>
        <begin position="39"/>
        <end position="248"/>
    </location>
</feature>
<evidence type="ECO:0000313" key="3">
    <source>
        <dbReference type="Proteomes" id="UP000002217"/>
    </source>
</evidence>
<dbReference type="HOGENOM" id="CLU_065947_2_2_9"/>
<evidence type="ECO:0000313" key="2">
    <source>
        <dbReference type="EMBL" id="ACV61000.1"/>
    </source>
</evidence>
<dbReference type="InterPro" id="IPR053136">
    <property type="entry name" value="UTP_pyrophosphatase-like"/>
</dbReference>
<dbReference type="PANTHER" id="PTHR30399">
    <property type="entry name" value="UNCHARACTERIZED PROTEIN YGJP"/>
    <property type="match status" value="1"/>
</dbReference>
<keyword evidence="3" id="KW-1185">Reference proteome</keyword>
<reference evidence="2 3" key="1">
    <citation type="journal article" date="2009" name="Stand. Genomic Sci.">
        <title>Complete genome sequence of Desulfotomaculum acetoxidans type strain (5575).</title>
        <authorList>
            <person name="Spring S."/>
            <person name="Lapidus A."/>
            <person name="Schroder M."/>
            <person name="Gleim D."/>
            <person name="Sims D."/>
            <person name="Meincke L."/>
            <person name="Glavina Del Rio T."/>
            <person name="Tice H."/>
            <person name="Copeland A."/>
            <person name="Cheng J.F."/>
            <person name="Lucas S."/>
            <person name="Chen F."/>
            <person name="Nolan M."/>
            <person name="Bruce D."/>
            <person name="Goodwin L."/>
            <person name="Pitluck S."/>
            <person name="Ivanova N."/>
            <person name="Mavromatis K."/>
            <person name="Mikhailova N."/>
            <person name="Pati A."/>
            <person name="Chen A."/>
            <person name="Palaniappan K."/>
            <person name="Land M."/>
            <person name="Hauser L."/>
            <person name="Chang Y.J."/>
            <person name="Jeffries C.D."/>
            <person name="Chain P."/>
            <person name="Saunders E."/>
            <person name="Brettin T."/>
            <person name="Detter J.C."/>
            <person name="Goker M."/>
            <person name="Bristow J."/>
            <person name="Eisen J.A."/>
            <person name="Markowitz V."/>
            <person name="Hugenholtz P."/>
            <person name="Kyrpides N.C."/>
            <person name="Klenk H.P."/>
            <person name="Han C."/>
        </authorList>
    </citation>
    <scope>NUCLEOTIDE SEQUENCE [LARGE SCALE GENOMIC DNA]</scope>
    <source>
        <strain evidence="3">ATCC 49208 / DSM 771 / VKM B-1644</strain>
    </source>
</reference>
<evidence type="ECO:0000259" key="1">
    <source>
        <dbReference type="Pfam" id="PF01863"/>
    </source>
</evidence>
<sequence length="262" mass="31245">MENFSAQTDSDQNSAIQEYSVMLAGRKLEFILRVSSRAKYLRLQVSAKNGLLVTIPKGYKLKYLEEFIREKRDWIFEKLDKFAQELENSKICEQNKCRHILFAGKEYELTTRVEMREKPDVLLENGRMIVLIPEEDSQFFKVGNYLREWLFLQARLLINSRVKLLSNKLNLTYKNVFIKDQKTRWGSCSQQKNLNFNWRLVMAPLEVLDYVVIHELMHLLELNHSKKFWYLVKSVCPDCRAHREWLRNNGKFLMCEFGSIKF</sequence>
<protein>
    <recommendedName>
        <fullName evidence="1">YgjP-like metallopeptidase domain-containing protein</fullName>
    </recommendedName>
</protein>
<dbReference type="AlphaFoldDB" id="C8VVC6"/>
<dbReference type="InterPro" id="IPR002725">
    <property type="entry name" value="YgjP-like_metallopeptidase"/>
</dbReference>
<name>C8VVC6_DESAS</name>
<dbReference type="RefSeq" id="WP_012813452.1">
    <property type="nucleotide sequence ID" value="NC_013216.1"/>
</dbReference>